<dbReference type="Pfam" id="PF13439">
    <property type="entry name" value="Glyco_transf_4"/>
    <property type="match status" value="1"/>
</dbReference>
<proteinExistence type="predicted"/>
<feature type="domain" description="Glycosyl transferase family 1" evidence="3">
    <location>
        <begin position="195"/>
        <end position="335"/>
    </location>
</feature>
<keyword evidence="2 5" id="KW-0808">Transferase</keyword>
<comment type="caution">
    <text evidence="5">The sequence shown here is derived from an EMBL/GenBank/DDBJ whole genome shotgun (WGS) entry which is preliminary data.</text>
</comment>
<evidence type="ECO:0000256" key="2">
    <source>
        <dbReference type="ARBA" id="ARBA00022679"/>
    </source>
</evidence>
<dbReference type="InterPro" id="IPR001296">
    <property type="entry name" value="Glyco_trans_1"/>
</dbReference>
<dbReference type="Proteomes" id="UP000694460">
    <property type="component" value="Unassembled WGS sequence"/>
</dbReference>
<dbReference type="RefSeq" id="WP_209919489.1">
    <property type="nucleotide sequence ID" value="NZ_JAGIOP010000002.1"/>
</dbReference>
<evidence type="ECO:0000313" key="5">
    <source>
        <dbReference type="EMBL" id="MBP2454246.1"/>
    </source>
</evidence>
<dbReference type="InterPro" id="IPR028098">
    <property type="entry name" value="Glyco_trans_4-like_N"/>
</dbReference>
<dbReference type="PANTHER" id="PTHR45947:SF3">
    <property type="entry name" value="SULFOQUINOVOSYL TRANSFERASE SQD2"/>
    <property type="match status" value="1"/>
</dbReference>
<dbReference type="EC" id="2.4.1.-" evidence="5"/>
<protein>
    <submittedName>
        <fullName evidence="5">Phosphatidylinositol alpha 1,6-mannosyltransferase</fullName>
        <ecNumber evidence="5">2.4.1.-</ecNumber>
    </submittedName>
</protein>
<dbReference type="Gene3D" id="3.40.50.2000">
    <property type="entry name" value="Glycogen Phosphorylase B"/>
    <property type="match status" value="2"/>
</dbReference>
<dbReference type="PANTHER" id="PTHR45947">
    <property type="entry name" value="SULFOQUINOVOSYL TRANSFERASE SQD2"/>
    <property type="match status" value="1"/>
</dbReference>
<gene>
    <name evidence="5" type="ORF">JOF57_004159</name>
</gene>
<dbReference type="EMBL" id="JAGIOP010000002">
    <property type="protein sequence ID" value="MBP2454246.1"/>
    <property type="molecule type" value="Genomic_DNA"/>
</dbReference>
<dbReference type="SUPFAM" id="SSF53756">
    <property type="entry name" value="UDP-Glycosyltransferase/glycogen phosphorylase"/>
    <property type="match status" value="1"/>
</dbReference>
<evidence type="ECO:0000259" key="4">
    <source>
        <dbReference type="Pfam" id="PF13439"/>
    </source>
</evidence>
<keyword evidence="1 5" id="KW-0328">Glycosyltransferase</keyword>
<reference evidence="5 6" key="1">
    <citation type="submission" date="2021-03" db="EMBL/GenBank/DDBJ databases">
        <title>Sequencing the genomes of 1000 actinobacteria strains.</title>
        <authorList>
            <person name="Klenk H.-P."/>
        </authorList>
    </citation>
    <scope>NUCLEOTIDE SEQUENCE [LARGE SCALE GENOMIC DNA]</scope>
    <source>
        <strain evidence="5 6">DSM 46713</strain>
    </source>
</reference>
<dbReference type="CDD" id="cd03814">
    <property type="entry name" value="GT4-like"/>
    <property type="match status" value="1"/>
</dbReference>
<evidence type="ECO:0000259" key="3">
    <source>
        <dbReference type="Pfam" id="PF00534"/>
    </source>
</evidence>
<name>A0ABS4ZYK9_9MYCO</name>
<evidence type="ECO:0000256" key="1">
    <source>
        <dbReference type="ARBA" id="ARBA00022676"/>
    </source>
</evidence>
<dbReference type="Pfam" id="PF00534">
    <property type="entry name" value="Glycos_transf_1"/>
    <property type="match status" value="1"/>
</dbReference>
<dbReference type="GO" id="GO:0016757">
    <property type="term" value="F:glycosyltransferase activity"/>
    <property type="evidence" value="ECO:0007669"/>
    <property type="project" value="UniProtKB-KW"/>
</dbReference>
<keyword evidence="6" id="KW-1185">Reference proteome</keyword>
<evidence type="ECO:0000313" key="6">
    <source>
        <dbReference type="Proteomes" id="UP000694460"/>
    </source>
</evidence>
<dbReference type="InterPro" id="IPR050194">
    <property type="entry name" value="Glycosyltransferase_grp1"/>
</dbReference>
<organism evidence="5 6">
    <name type="scientific">Mycolicibacterium lutetiense</name>
    <dbReference type="NCBI Taxonomy" id="1641992"/>
    <lineage>
        <taxon>Bacteria</taxon>
        <taxon>Bacillati</taxon>
        <taxon>Actinomycetota</taxon>
        <taxon>Actinomycetes</taxon>
        <taxon>Mycobacteriales</taxon>
        <taxon>Mycobacteriaceae</taxon>
        <taxon>Mycolicibacterium</taxon>
    </lineage>
</organism>
<feature type="domain" description="Glycosyltransferase subfamily 4-like N-terminal" evidence="4">
    <location>
        <begin position="14"/>
        <end position="182"/>
    </location>
</feature>
<accession>A0ABS4ZYK9</accession>
<sequence>MRVAIVAESFLPNVNGVTNSVLRVIEHLRRTGHEVLVIAPDTPRGQPPAERVYDGVRVHRVPSRMFPKVTSLPLGVPRPRMVNVLRGFDPDVVHLASPALLGWGGVHAARYLGVPTVAVFQTDIAGFTESYGVGALSRAAWAWTRRLHGKADRTLAPSTSAMENLEAQRIPRVFKWGRGVDITGFAPSARDQKLRASWSADGKPIVGFVGRLAPEKHVERLAALAGRDDLQLVVVGDGVDRAKLQTVLPTAVFTGELHGTELAAAYASMDVFVHPGEHETFCQAVQEAMASGLPVIAPDAGGPRDLVAPYRTGLLLPVDEFESALPASVEHLIAERPRYSVAARRSVLSRTWPAICDELIGHYEAVQGLRQLRAA</sequence>